<dbReference type="AlphaFoldDB" id="G0TUL7"/>
<dbReference type="InterPro" id="IPR027417">
    <property type="entry name" value="P-loop_NTPase"/>
</dbReference>
<comment type="similarity">
    <text evidence="1 11">Belongs to the TRAFAC class myosin-kinesin ATPase superfamily. Myosin family.</text>
</comment>
<dbReference type="InterPro" id="IPR001609">
    <property type="entry name" value="Myosin_head_motor_dom-like"/>
</dbReference>
<keyword evidence="5" id="KW-0862">Zinc</keyword>
<dbReference type="Gene3D" id="1.20.120.720">
    <property type="entry name" value="Myosin VI head, motor domain, U50 subdomain"/>
    <property type="match status" value="1"/>
</dbReference>
<dbReference type="PROSITE" id="PS50178">
    <property type="entry name" value="ZF_FYVE"/>
    <property type="match status" value="1"/>
</dbReference>
<dbReference type="PROSITE" id="PS51456">
    <property type="entry name" value="MYOSIN_MOTOR"/>
    <property type="match status" value="1"/>
</dbReference>
<dbReference type="GO" id="GO:0005886">
    <property type="term" value="C:plasma membrane"/>
    <property type="evidence" value="ECO:0007669"/>
    <property type="project" value="TreeGrafter"/>
</dbReference>
<evidence type="ECO:0000259" key="13">
    <source>
        <dbReference type="PROSITE" id="PS50020"/>
    </source>
</evidence>
<keyword evidence="2" id="KW-0479">Metal-binding</keyword>
<evidence type="ECO:0000256" key="12">
    <source>
        <dbReference type="SAM" id="MobiDB-lite"/>
    </source>
</evidence>
<dbReference type="InterPro" id="IPR017455">
    <property type="entry name" value="Znf_FYVE-rel"/>
</dbReference>
<dbReference type="VEuPathDB" id="TriTrypDB:TvY486_0403180"/>
<dbReference type="Gene3D" id="1.20.5.4820">
    <property type="match status" value="1"/>
</dbReference>
<evidence type="ECO:0000256" key="4">
    <source>
        <dbReference type="ARBA" id="ARBA00022771"/>
    </source>
</evidence>
<dbReference type="GO" id="GO:0006897">
    <property type="term" value="P:endocytosis"/>
    <property type="evidence" value="ECO:0007669"/>
    <property type="project" value="TreeGrafter"/>
</dbReference>
<dbReference type="GO" id="GO:0005524">
    <property type="term" value="F:ATP binding"/>
    <property type="evidence" value="ECO:0007669"/>
    <property type="project" value="UniProtKB-UniRule"/>
</dbReference>
<dbReference type="InterPro" id="IPR013083">
    <property type="entry name" value="Znf_RING/FYVE/PHD"/>
</dbReference>
<evidence type="ECO:0000256" key="7">
    <source>
        <dbReference type="ARBA" id="ARBA00023123"/>
    </source>
</evidence>
<keyword evidence="7 11" id="KW-0518">Myosin</keyword>
<evidence type="ECO:0000256" key="2">
    <source>
        <dbReference type="ARBA" id="ARBA00022723"/>
    </source>
</evidence>
<dbReference type="FunFam" id="1.10.10.820:FF:000001">
    <property type="entry name" value="Myosin heavy chain"/>
    <property type="match status" value="1"/>
</dbReference>
<protein>
    <submittedName>
        <fullName evidence="16">Putative myosin IB heavy chain</fullName>
    </submittedName>
</protein>
<dbReference type="GO" id="GO:0051015">
    <property type="term" value="F:actin filament binding"/>
    <property type="evidence" value="ECO:0007669"/>
    <property type="project" value="TreeGrafter"/>
</dbReference>
<evidence type="ECO:0000256" key="8">
    <source>
        <dbReference type="ARBA" id="ARBA00023175"/>
    </source>
</evidence>
<accession>G0TUL7</accession>
<proteinExistence type="inferred from homology"/>
<dbReference type="Gene3D" id="1.20.58.530">
    <property type="match status" value="1"/>
</dbReference>
<evidence type="ECO:0000259" key="14">
    <source>
        <dbReference type="PROSITE" id="PS50178"/>
    </source>
</evidence>
<keyword evidence="9 11" id="KW-0009">Actin-binding</keyword>
<dbReference type="GO" id="GO:0008270">
    <property type="term" value="F:zinc ion binding"/>
    <property type="evidence" value="ECO:0007669"/>
    <property type="project" value="UniProtKB-KW"/>
</dbReference>
<dbReference type="PANTHER" id="PTHR13140">
    <property type="entry name" value="MYOSIN"/>
    <property type="match status" value="1"/>
</dbReference>
<evidence type="ECO:0000256" key="1">
    <source>
        <dbReference type="ARBA" id="ARBA00008314"/>
    </source>
</evidence>
<dbReference type="InterPro" id="IPR001202">
    <property type="entry name" value="WW_dom"/>
</dbReference>
<dbReference type="InterPro" id="IPR036020">
    <property type="entry name" value="WW_dom_sf"/>
</dbReference>
<dbReference type="SUPFAM" id="SSF51045">
    <property type="entry name" value="WW domain"/>
    <property type="match status" value="1"/>
</dbReference>
<dbReference type="EMBL" id="HE573020">
    <property type="protein sequence ID" value="CCC47652.1"/>
    <property type="molecule type" value="Genomic_DNA"/>
</dbReference>
<feature type="domain" description="WW" evidence="13">
    <location>
        <begin position="892"/>
        <end position="925"/>
    </location>
</feature>
<reference evidence="16" key="1">
    <citation type="journal article" date="2012" name="Proc. Natl. Acad. Sci. U.S.A.">
        <title>Antigenic diversity is generated by distinct evolutionary mechanisms in African trypanosome species.</title>
        <authorList>
            <person name="Jackson A.P."/>
            <person name="Berry A."/>
            <person name="Aslett M."/>
            <person name="Allison H.C."/>
            <person name="Burton P."/>
            <person name="Vavrova-Anderson J."/>
            <person name="Brown R."/>
            <person name="Browne H."/>
            <person name="Corton N."/>
            <person name="Hauser H."/>
            <person name="Gamble J."/>
            <person name="Gilderthorp R."/>
            <person name="Marcello L."/>
            <person name="McQuillan J."/>
            <person name="Otto T.D."/>
            <person name="Quail M.A."/>
            <person name="Sanders M.J."/>
            <person name="van Tonder A."/>
            <person name="Ginger M.L."/>
            <person name="Field M.C."/>
            <person name="Barry J.D."/>
            <person name="Hertz-Fowler C."/>
            <person name="Berriman M."/>
        </authorList>
    </citation>
    <scope>NUCLEOTIDE SEQUENCE</scope>
    <source>
        <strain evidence="16">Y486</strain>
    </source>
</reference>
<dbReference type="PROSITE" id="PS50020">
    <property type="entry name" value="WW_DOMAIN_2"/>
    <property type="match status" value="1"/>
</dbReference>
<keyword evidence="8 11" id="KW-0505">Motor protein</keyword>
<dbReference type="Pfam" id="PF00063">
    <property type="entry name" value="Myosin_head"/>
    <property type="match status" value="1"/>
</dbReference>
<feature type="compositionally biased region" description="Basic and acidic residues" evidence="12">
    <location>
        <begin position="1203"/>
        <end position="1237"/>
    </location>
</feature>
<sequence>MVIITPKHGRELHFYFTCISSTTNTAQKEHCVSGIYSLKKKEGRKGGKGRLPFCLLGRFLCASFTTPTGFCFICRLALVYNQRLYQGQNRVEKEGNAVVSSSSMARAEANGPATVGVEDLVLLPQLSEKAIMENLKLRHSKDLIYTNIGPVLLSVNPFKNIPNLYSDERVAFFRSGGKSNGRGDSGNGNNLGGPHIFALAEDTYRTMVSDGENQCVIISGESGAGKTEASKQIMQYISAVSGDTEEMQRVKHIILASNPLLEAFGNAKTVRNDNSSRFGKFFEIFFDNMGGPIGGRMSNFLLEKSRVVSQQKGERNFHVFYQMCRGADASLRERLKLRNPEEFFYLKQGGVRDRAGIDDAQEWAEMLDAMNSIQLSKENQQSIFDILALILHLGELQFGPPSSGNRAEGAGSSNSLVVLNREELTFCATLLGVDADAMERALTRRRLAMGSSEVVEVPLDVQQCENTRDAVSKTLYHHLFDYIVDSINTALGKKKYDLMLGVLDIYGFEVFNKNGFEQFCINYVNEKLQQIFIELTLKVEQEEYVREKIPWEEVKYFNNKVVCDLIEGSQPPGLFAVIDDVCATMTKEKESVADIKMLDKLDAVHAGNRHFNRTERGFFVKHYAGDVHYDSDGFTNRNKDTISADLSLLLRSSTNTFVLGILEEILNDAVDADTSGGGGRKKRATTAGFKIRQQASHLVKTLMGCNPHYLRTIKPNDEKQPNYADEARMLHQVKYLGLLENLRVRRAGYSYRQYFDKFLKRFKYISPATFPRPFRGSDRDACAAILRHVDGVLPSGSWHLGQQKIFLRQPQHLFALEGLRDAAFDKMVHKIQRGWYRYLQNKEGIRLKAYMARSYDKAGKVRRADSVFRPYVGDYLDYHTELAPLHPFVEFDPVGSSWKEYWTSDRKKYYHNYALQSTQWERPRELSQRKIIFTGFVDRVVDHQNASLERDILVVTDMAIFLFHERTEVLVQPTARGQSKRSRASAPPQTVSTVRRVLQKRIDLRYLSSISVTGQADTVLLLHVYQPSLPYREVVSKPVKGARQCECCNSKLSVVTKKQNCPGCGRVCCLKGCLVYARPMPMLLGHTKPMLVCPSCINGEPHEPVEDVLLLTHMRTELAALLRKTYYQLMCNRLPMVIGNSLSYRLFNEDEQRSITATTSASTIETEVTASGPTSLTVISPPGISRDKIESINAAREQRRLAEAERRRKEEEEERSREAAREMEREEEHKRLVEERRRARAAAAEEEEARRLEQEQINQQKREAEAKLVAERSKR</sequence>
<name>G0TUL7_TRYVY</name>
<feature type="domain" description="Myosin motor" evidence="15">
    <location>
        <begin position="115"/>
        <end position="821"/>
    </location>
</feature>
<dbReference type="PROSITE" id="PS01159">
    <property type="entry name" value="WW_DOMAIN_1"/>
    <property type="match status" value="1"/>
</dbReference>
<gene>
    <name evidence="16" type="ORF">TVY486_0403180</name>
</gene>
<dbReference type="GO" id="GO:0005737">
    <property type="term" value="C:cytoplasm"/>
    <property type="evidence" value="ECO:0007669"/>
    <property type="project" value="TreeGrafter"/>
</dbReference>
<dbReference type="Gene3D" id="1.10.10.820">
    <property type="match status" value="1"/>
</dbReference>
<dbReference type="PANTHER" id="PTHR13140:SF729">
    <property type="entry name" value="UNCONVENTIONAL MYOSIN-IE"/>
    <property type="match status" value="1"/>
</dbReference>
<dbReference type="InterPro" id="IPR036961">
    <property type="entry name" value="Kinesin_motor_dom_sf"/>
</dbReference>
<evidence type="ECO:0000256" key="10">
    <source>
        <dbReference type="PROSITE-ProRule" id="PRU00091"/>
    </source>
</evidence>
<dbReference type="GO" id="GO:0007015">
    <property type="term" value="P:actin filament organization"/>
    <property type="evidence" value="ECO:0007669"/>
    <property type="project" value="TreeGrafter"/>
</dbReference>
<dbReference type="Gene3D" id="2.20.70.10">
    <property type="match status" value="1"/>
</dbReference>
<evidence type="ECO:0000256" key="9">
    <source>
        <dbReference type="ARBA" id="ARBA00023203"/>
    </source>
</evidence>
<dbReference type="CDD" id="cd00201">
    <property type="entry name" value="WW"/>
    <property type="match status" value="1"/>
</dbReference>
<dbReference type="PRINTS" id="PR00193">
    <property type="entry name" value="MYOSINHEAVY"/>
</dbReference>
<keyword evidence="6 11" id="KW-0067">ATP-binding</keyword>
<dbReference type="InterPro" id="IPR011011">
    <property type="entry name" value="Znf_FYVE_PHD"/>
</dbReference>
<dbReference type="Gene3D" id="3.30.40.10">
    <property type="entry name" value="Zinc/RING finger domain, C3HC4 (zinc finger)"/>
    <property type="match status" value="1"/>
</dbReference>
<dbReference type="GO" id="GO:0000146">
    <property type="term" value="F:microfilament motor activity"/>
    <property type="evidence" value="ECO:0007669"/>
    <property type="project" value="TreeGrafter"/>
</dbReference>
<evidence type="ECO:0000256" key="3">
    <source>
        <dbReference type="ARBA" id="ARBA00022741"/>
    </source>
</evidence>
<evidence type="ECO:0000256" key="6">
    <source>
        <dbReference type="ARBA" id="ARBA00022840"/>
    </source>
</evidence>
<dbReference type="SUPFAM" id="SSF52540">
    <property type="entry name" value="P-loop containing nucleoside triphosphate hydrolases"/>
    <property type="match status" value="1"/>
</dbReference>
<evidence type="ECO:0000256" key="5">
    <source>
        <dbReference type="ARBA" id="ARBA00022833"/>
    </source>
</evidence>
<dbReference type="Gene3D" id="3.40.850.10">
    <property type="entry name" value="Kinesin motor domain"/>
    <property type="match status" value="1"/>
</dbReference>
<dbReference type="GO" id="GO:0016459">
    <property type="term" value="C:myosin complex"/>
    <property type="evidence" value="ECO:0007669"/>
    <property type="project" value="UniProtKB-KW"/>
</dbReference>
<feature type="region of interest" description="Disordered" evidence="12">
    <location>
        <begin position="1203"/>
        <end position="1275"/>
    </location>
</feature>
<dbReference type="CDD" id="cd00065">
    <property type="entry name" value="FYVE_like_SF"/>
    <property type="match status" value="1"/>
</dbReference>
<dbReference type="SMART" id="SM00242">
    <property type="entry name" value="MYSc"/>
    <property type="match status" value="1"/>
</dbReference>
<dbReference type="SMART" id="SM00456">
    <property type="entry name" value="WW"/>
    <property type="match status" value="1"/>
</dbReference>
<dbReference type="SUPFAM" id="SSF57903">
    <property type="entry name" value="FYVE/PHD zinc finger"/>
    <property type="match status" value="1"/>
</dbReference>
<feature type="domain" description="FYVE-type" evidence="14">
    <location>
        <begin position="1039"/>
        <end position="1101"/>
    </location>
</feature>
<evidence type="ECO:0000256" key="11">
    <source>
        <dbReference type="PROSITE-ProRule" id="PRU00782"/>
    </source>
</evidence>
<feature type="compositionally biased region" description="Basic and acidic residues" evidence="12">
    <location>
        <begin position="1248"/>
        <end position="1275"/>
    </location>
</feature>
<dbReference type="Pfam" id="PF00397">
    <property type="entry name" value="WW"/>
    <property type="match status" value="1"/>
</dbReference>
<feature type="binding site" evidence="11">
    <location>
        <begin position="220"/>
        <end position="227"/>
    </location>
    <ligand>
        <name>ATP</name>
        <dbReference type="ChEBI" id="CHEBI:30616"/>
    </ligand>
</feature>
<organism evidence="16">
    <name type="scientific">Trypanosoma vivax (strain Y486)</name>
    <dbReference type="NCBI Taxonomy" id="1055687"/>
    <lineage>
        <taxon>Eukaryota</taxon>
        <taxon>Discoba</taxon>
        <taxon>Euglenozoa</taxon>
        <taxon>Kinetoplastea</taxon>
        <taxon>Metakinetoplastina</taxon>
        <taxon>Trypanosomatida</taxon>
        <taxon>Trypanosomatidae</taxon>
        <taxon>Trypanosoma</taxon>
        <taxon>Duttonella</taxon>
    </lineage>
</organism>
<keyword evidence="4 10" id="KW-0863">Zinc-finger</keyword>
<evidence type="ECO:0000259" key="15">
    <source>
        <dbReference type="PROSITE" id="PS51456"/>
    </source>
</evidence>
<evidence type="ECO:0000313" key="16">
    <source>
        <dbReference type="EMBL" id="CCC47652.1"/>
    </source>
</evidence>
<dbReference type="FunFam" id="1.20.58.530:FF:000007">
    <property type="entry name" value="Myosin IE"/>
    <property type="match status" value="1"/>
</dbReference>
<feature type="region of interest" description="Actin-binding" evidence="11">
    <location>
        <begin position="695"/>
        <end position="717"/>
    </location>
</feature>
<keyword evidence="3 11" id="KW-0547">Nucleotide-binding</keyword>